<sequence length="118" mass="13710">MCSQTKAPWLHVDLSIARPIQGFSYLILVNLYKKWSKVISFKCATIGIIIHNYRQVLATHVILKTSESRNVTQVPLIRFDLSRSYFHSPPKFIGLEEQLIESAKSHLLMAIEDHRRNY</sequence>
<proteinExistence type="predicted"/>
<organism evidence="1 2">
    <name type="scientific">Hymenolepis diminuta</name>
    <name type="common">Rat tapeworm</name>
    <dbReference type="NCBI Taxonomy" id="6216"/>
    <lineage>
        <taxon>Eukaryota</taxon>
        <taxon>Metazoa</taxon>
        <taxon>Spiralia</taxon>
        <taxon>Lophotrochozoa</taxon>
        <taxon>Platyhelminthes</taxon>
        <taxon>Cestoda</taxon>
        <taxon>Eucestoda</taxon>
        <taxon>Cyclophyllidea</taxon>
        <taxon>Hymenolepididae</taxon>
        <taxon>Hymenolepis</taxon>
    </lineage>
</organism>
<dbReference type="AlphaFoldDB" id="A0A564YFL9"/>
<name>A0A564YFL9_HYMDI</name>
<reference evidence="1 2" key="1">
    <citation type="submission" date="2019-07" db="EMBL/GenBank/DDBJ databases">
        <authorList>
            <person name="Jastrzebski P J."/>
            <person name="Paukszto L."/>
            <person name="Jastrzebski P J."/>
        </authorList>
    </citation>
    <scope>NUCLEOTIDE SEQUENCE [LARGE SCALE GENOMIC DNA]</scope>
    <source>
        <strain evidence="1 2">WMS-il1</strain>
    </source>
</reference>
<gene>
    <name evidence="1" type="ORF">WMSIL1_LOCUS5370</name>
</gene>
<protein>
    <submittedName>
        <fullName evidence="1">Uncharacterized protein</fullName>
    </submittedName>
</protein>
<dbReference type="EMBL" id="CABIJS010000166">
    <property type="protein sequence ID" value="VUZ45324.1"/>
    <property type="molecule type" value="Genomic_DNA"/>
</dbReference>
<accession>A0A564YFL9</accession>
<evidence type="ECO:0000313" key="2">
    <source>
        <dbReference type="Proteomes" id="UP000321570"/>
    </source>
</evidence>
<dbReference type="Proteomes" id="UP000321570">
    <property type="component" value="Unassembled WGS sequence"/>
</dbReference>
<keyword evidence="2" id="KW-1185">Reference proteome</keyword>
<evidence type="ECO:0000313" key="1">
    <source>
        <dbReference type="EMBL" id="VUZ45324.1"/>
    </source>
</evidence>